<dbReference type="GO" id="GO:0016491">
    <property type="term" value="F:oxidoreductase activity"/>
    <property type="evidence" value="ECO:0007669"/>
    <property type="project" value="TreeGrafter"/>
</dbReference>
<dbReference type="Pfam" id="PF22725">
    <property type="entry name" value="GFO_IDH_MocA_C3"/>
    <property type="match status" value="1"/>
</dbReference>
<proteinExistence type="inferred from homology"/>
<accession>A0AA38XGW9</accession>
<dbReference type="InterPro" id="IPR036291">
    <property type="entry name" value="NAD(P)-bd_dom_sf"/>
</dbReference>
<reference evidence="4" key="1">
    <citation type="submission" date="2022-10" db="EMBL/GenBank/DDBJ databases">
        <title>Culturing micro-colonial fungi from biological soil crusts in the Mojave desert and describing Neophaeococcomyces mojavensis, and introducing the new genera and species Taxawa tesnikishii.</title>
        <authorList>
            <person name="Kurbessoian T."/>
            <person name="Stajich J.E."/>
        </authorList>
    </citation>
    <scope>NUCLEOTIDE SEQUENCE</scope>
    <source>
        <strain evidence="4">TK_41</strain>
    </source>
</reference>
<dbReference type="PANTHER" id="PTHR42840">
    <property type="entry name" value="NAD(P)-BINDING ROSSMANN-FOLD SUPERFAMILY PROTEIN-RELATED"/>
    <property type="match status" value="1"/>
</dbReference>
<dbReference type="GO" id="GO:0000166">
    <property type="term" value="F:nucleotide binding"/>
    <property type="evidence" value="ECO:0007669"/>
    <property type="project" value="InterPro"/>
</dbReference>
<feature type="domain" description="Gfo/Idh/MocA-like oxidoreductase N-terminal" evidence="2">
    <location>
        <begin position="6"/>
        <end position="126"/>
    </location>
</feature>
<evidence type="ECO:0000313" key="5">
    <source>
        <dbReference type="Proteomes" id="UP001172673"/>
    </source>
</evidence>
<dbReference type="PANTHER" id="PTHR42840:SF11">
    <property type="entry name" value="BINDING ROSSMANN FOLD OXIDOREDUCTASE, PUTATIVE (AFU_ORTHOLOGUE AFUA_6G09900)-RELATED"/>
    <property type="match status" value="1"/>
</dbReference>
<name>A0AA38XGW9_9EURO</name>
<dbReference type="Gene3D" id="3.40.50.720">
    <property type="entry name" value="NAD(P)-binding Rossmann-like Domain"/>
    <property type="match status" value="1"/>
</dbReference>
<evidence type="ECO:0008006" key="6">
    <source>
        <dbReference type="Google" id="ProtNLM"/>
    </source>
</evidence>
<dbReference type="InterPro" id="IPR055170">
    <property type="entry name" value="GFO_IDH_MocA-like_dom"/>
</dbReference>
<dbReference type="EMBL" id="JAPDRK010000004">
    <property type="protein sequence ID" value="KAJ9613260.1"/>
    <property type="molecule type" value="Genomic_DNA"/>
</dbReference>
<organism evidence="4 5">
    <name type="scientific">Cladophialophora chaetospira</name>
    <dbReference type="NCBI Taxonomy" id="386627"/>
    <lineage>
        <taxon>Eukaryota</taxon>
        <taxon>Fungi</taxon>
        <taxon>Dikarya</taxon>
        <taxon>Ascomycota</taxon>
        <taxon>Pezizomycotina</taxon>
        <taxon>Eurotiomycetes</taxon>
        <taxon>Chaetothyriomycetidae</taxon>
        <taxon>Chaetothyriales</taxon>
        <taxon>Herpotrichiellaceae</taxon>
        <taxon>Cladophialophora</taxon>
    </lineage>
</organism>
<dbReference type="AlphaFoldDB" id="A0AA38XGW9"/>
<protein>
    <recommendedName>
        <fullName evidence="6">Oxidoreductase</fullName>
    </recommendedName>
</protein>
<keyword evidence="5" id="KW-1185">Reference proteome</keyword>
<dbReference type="Proteomes" id="UP001172673">
    <property type="component" value="Unassembled WGS sequence"/>
</dbReference>
<feature type="domain" description="GFO/IDH/MocA-like oxidoreductase" evidence="3">
    <location>
        <begin position="137"/>
        <end position="262"/>
    </location>
</feature>
<gene>
    <name evidence="4" type="ORF">H2200_003202</name>
</gene>
<dbReference type="SUPFAM" id="SSF51735">
    <property type="entry name" value="NAD(P)-binding Rossmann-fold domains"/>
    <property type="match status" value="1"/>
</dbReference>
<evidence type="ECO:0000313" key="4">
    <source>
        <dbReference type="EMBL" id="KAJ9613260.1"/>
    </source>
</evidence>
<dbReference type="GO" id="GO:0005737">
    <property type="term" value="C:cytoplasm"/>
    <property type="evidence" value="ECO:0007669"/>
    <property type="project" value="TreeGrafter"/>
</dbReference>
<evidence type="ECO:0000256" key="1">
    <source>
        <dbReference type="ARBA" id="ARBA00010928"/>
    </source>
</evidence>
<evidence type="ECO:0000259" key="2">
    <source>
        <dbReference type="Pfam" id="PF01408"/>
    </source>
</evidence>
<dbReference type="Gene3D" id="3.30.360.10">
    <property type="entry name" value="Dihydrodipicolinate Reductase, domain 2"/>
    <property type="match status" value="1"/>
</dbReference>
<dbReference type="Pfam" id="PF01408">
    <property type="entry name" value="GFO_IDH_MocA"/>
    <property type="match status" value="1"/>
</dbReference>
<dbReference type="SUPFAM" id="SSF55347">
    <property type="entry name" value="Glyceraldehyde-3-phosphate dehydrogenase-like, C-terminal domain"/>
    <property type="match status" value="1"/>
</dbReference>
<dbReference type="InterPro" id="IPR000683">
    <property type="entry name" value="Gfo/Idh/MocA-like_OxRdtase_N"/>
</dbReference>
<sequence>MRPVKLKIALAGLGRIGKKHALNILSQSQMIDFVAVFAPTTAEFQWAAKNLAQYGVFLYSRYEEMMSHASLDAVLIATAAAVHEVEIIQALEQNLHVLCEKPLSTNIEACHRILKAAREKPQLKVMCGFTRRFDASYRQARQQVTSGLIGEPSFIRCQSCDKYDAGGFFVQYSALSGGIFVDMGIHDIDLTLWFLGEDTVPKSITATGSATLHPELLTTNDRDNAMGMIEFHGGKVAQFYVSRMMAHGQEDSTDVIGTEGKVTINAQPAKDLVNLCHAGGITREVPEEFWARFEYAFSQELREFADACLLDKPLPMKLETAVKALEIAAALQESLVTDKQIRFDEQGRRLLMASL</sequence>
<evidence type="ECO:0000259" key="3">
    <source>
        <dbReference type="Pfam" id="PF22725"/>
    </source>
</evidence>
<comment type="similarity">
    <text evidence="1">Belongs to the Gfo/Idh/MocA family.</text>
</comment>
<dbReference type="FunFam" id="3.30.360.10:FF:000017">
    <property type="entry name" value="Oxidoreductase family NAD-binding Rossmann fold"/>
    <property type="match status" value="1"/>
</dbReference>
<comment type="caution">
    <text evidence="4">The sequence shown here is derived from an EMBL/GenBank/DDBJ whole genome shotgun (WGS) entry which is preliminary data.</text>
</comment>
<dbReference type="GO" id="GO:0006740">
    <property type="term" value="P:NADPH regeneration"/>
    <property type="evidence" value="ECO:0007669"/>
    <property type="project" value="TreeGrafter"/>
</dbReference>